<organism evidence="1 2">
    <name type="scientific">Lindgomyces ingoldianus</name>
    <dbReference type="NCBI Taxonomy" id="673940"/>
    <lineage>
        <taxon>Eukaryota</taxon>
        <taxon>Fungi</taxon>
        <taxon>Dikarya</taxon>
        <taxon>Ascomycota</taxon>
        <taxon>Pezizomycotina</taxon>
        <taxon>Dothideomycetes</taxon>
        <taxon>Pleosporomycetidae</taxon>
        <taxon>Pleosporales</taxon>
        <taxon>Lindgomycetaceae</taxon>
        <taxon>Lindgomyces</taxon>
    </lineage>
</organism>
<keyword evidence="2" id="KW-1185">Reference proteome</keyword>
<dbReference type="Proteomes" id="UP000799755">
    <property type="component" value="Unassembled WGS sequence"/>
</dbReference>
<gene>
    <name evidence="1" type="ORF">BDR25DRAFT_347637</name>
</gene>
<protein>
    <submittedName>
        <fullName evidence="1">Uncharacterized protein</fullName>
    </submittedName>
</protein>
<proteinExistence type="predicted"/>
<name>A0ACB6Q7C7_9PLEO</name>
<sequence length="315" mass="33802">MGYKETFKFDSVDYMIKVYRMTDAELVGREAAKQRKGIGHGTKMTFGAAGTLVTAGGSALGAIYSGRQLYIAAKKLEIIRDELKSRGIHCTDLSATDRNVTMGVNAVICVASFGIASFATEPLADCVTEALVPSSSGLSLDVVPAAIASNVAGCAQDLGFDTGVAQSALQSGISMPSGAAYEGVLSFKKQTVLADSKDCCPITSAAKDNVYAVTRTRGVSCYHCHKAIERQSQWFYRYTRDAESQVITGVEAESEAAHGTFTLHYREHQKGNETPTNPIASTFAWTQSLVRMASSTTLEVVFQGFESFLFGRQES</sequence>
<evidence type="ECO:0000313" key="2">
    <source>
        <dbReference type="Proteomes" id="UP000799755"/>
    </source>
</evidence>
<dbReference type="EMBL" id="MU003566">
    <property type="protein sequence ID" value="KAF2462705.1"/>
    <property type="molecule type" value="Genomic_DNA"/>
</dbReference>
<reference evidence="1" key="1">
    <citation type="journal article" date="2020" name="Stud. Mycol.">
        <title>101 Dothideomycetes genomes: a test case for predicting lifestyles and emergence of pathogens.</title>
        <authorList>
            <person name="Haridas S."/>
            <person name="Albert R."/>
            <person name="Binder M."/>
            <person name="Bloem J."/>
            <person name="Labutti K."/>
            <person name="Salamov A."/>
            <person name="Andreopoulos B."/>
            <person name="Baker S."/>
            <person name="Barry K."/>
            <person name="Bills G."/>
            <person name="Bluhm B."/>
            <person name="Cannon C."/>
            <person name="Castanera R."/>
            <person name="Culley D."/>
            <person name="Daum C."/>
            <person name="Ezra D."/>
            <person name="Gonzalez J."/>
            <person name="Henrissat B."/>
            <person name="Kuo A."/>
            <person name="Liang C."/>
            <person name="Lipzen A."/>
            <person name="Lutzoni F."/>
            <person name="Magnuson J."/>
            <person name="Mondo S."/>
            <person name="Nolan M."/>
            <person name="Ohm R."/>
            <person name="Pangilinan J."/>
            <person name="Park H.-J."/>
            <person name="Ramirez L."/>
            <person name="Alfaro M."/>
            <person name="Sun H."/>
            <person name="Tritt A."/>
            <person name="Yoshinaga Y."/>
            <person name="Zwiers L.-H."/>
            <person name="Turgeon B."/>
            <person name="Goodwin S."/>
            <person name="Spatafora J."/>
            <person name="Crous P."/>
            <person name="Grigoriev I."/>
        </authorList>
    </citation>
    <scope>NUCLEOTIDE SEQUENCE</scope>
    <source>
        <strain evidence="1">ATCC 200398</strain>
    </source>
</reference>
<comment type="caution">
    <text evidence="1">The sequence shown here is derived from an EMBL/GenBank/DDBJ whole genome shotgun (WGS) entry which is preliminary data.</text>
</comment>
<evidence type="ECO:0000313" key="1">
    <source>
        <dbReference type="EMBL" id="KAF2462705.1"/>
    </source>
</evidence>
<accession>A0ACB6Q7C7</accession>